<reference evidence="1 2" key="1">
    <citation type="submission" date="2024-06" db="EMBL/GenBank/DDBJ databases">
        <title>Genomic Encyclopedia of Type Strains, Phase IV (KMG-IV): sequencing the most valuable type-strain genomes for metagenomic binning, comparative biology and taxonomic classification.</title>
        <authorList>
            <person name="Goeker M."/>
        </authorList>
    </citation>
    <scope>NUCLEOTIDE SEQUENCE [LARGE SCALE GENOMIC DNA]</scope>
    <source>
        <strain evidence="1 2">DSM 21460</strain>
    </source>
</reference>
<keyword evidence="2" id="KW-1185">Reference proteome</keyword>
<organism evidence="1 2">
    <name type="scientific">Peptoniphilus olsenii</name>
    <dbReference type="NCBI Taxonomy" id="411570"/>
    <lineage>
        <taxon>Bacteria</taxon>
        <taxon>Bacillati</taxon>
        <taxon>Bacillota</taxon>
        <taxon>Tissierellia</taxon>
        <taxon>Tissierellales</taxon>
        <taxon>Peptoniphilaceae</taxon>
        <taxon>Peptoniphilus</taxon>
    </lineage>
</organism>
<accession>A0ABV2J783</accession>
<gene>
    <name evidence="1" type="ORF">ABID14_000250</name>
</gene>
<dbReference type="Proteomes" id="UP001549162">
    <property type="component" value="Unassembled WGS sequence"/>
</dbReference>
<dbReference type="EMBL" id="JBEPMA010000001">
    <property type="protein sequence ID" value="MET3616630.1"/>
    <property type="molecule type" value="Genomic_DNA"/>
</dbReference>
<sequence>MEDLIKLGYKRSDDDFKKEAVKEFKKEISNMTEDDLVGHLQTVRYSIVENKFTFLFDFVADKE</sequence>
<dbReference type="RefSeq" id="WP_354366634.1">
    <property type="nucleotide sequence ID" value="NZ_JBEPMA010000001.1"/>
</dbReference>
<name>A0ABV2J783_9FIRM</name>
<evidence type="ECO:0000313" key="2">
    <source>
        <dbReference type="Proteomes" id="UP001549162"/>
    </source>
</evidence>
<proteinExistence type="predicted"/>
<protein>
    <submittedName>
        <fullName evidence="1">Uncharacterized protein</fullName>
    </submittedName>
</protein>
<comment type="caution">
    <text evidence="1">The sequence shown here is derived from an EMBL/GenBank/DDBJ whole genome shotgun (WGS) entry which is preliminary data.</text>
</comment>
<evidence type="ECO:0000313" key="1">
    <source>
        <dbReference type="EMBL" id="MET3616630.1"/>
    </source>
</evidence>